<sequence>MADELGVGPSELRATSKDLNDVSVRMKNVLSSLQANLAAEGAAWGDDKMGDGFAKGSSGHLAQRDWVDGSVAAKTDLLDYYSDGLKGAADSFEHNDQA</sequence>
<dbReference type="STRING" id="146018.BN2156_04631"/>
<organism evidence="1 2">
    <name type="scientific">Mycolicibacterium neworleansense</name>
    <dbReference type="NCBI Taxonomy" id="146018"/>
    <lineage>
        <taxon>Bacteria</taxon>
        <taxon>Bacillati</taxon>
        <taxon>Actinomycetota</taxon>
        <taxon>Actinomycetes</taxon>
        <taxon>Mycobacteriales</taxon>
        <taxon>Mycobacteriaceae</taxon>
        <taxon>Mycolicibacterium</taxon>
    </lineage>
</organism>
<reference evidence="2" key="1">
    <citation type="submission" date="2015-07" db="EMBL/GenBank/DDBJ databases">
        <authorList>
            <person name="Urmite Genomes"/>
        </authorList>
    </citation>
    <scope>NUCLEOTIDE SEQUENCE [LARGE SCALE GENOMIC DNA]</scope>
    <source>
        <strain evidence="2">type strain: ATCC 49404</strain>
    </source>
</reference>
<accession>A0A0H5S8V7</accession>
<evidence type="ECO:0000313" key="2">
    <source>
        <dbReference type="Proteomes" id="UP000199147"/>
    </source>
</evidence>
<gene>
    <name evidence="1" type="ORF">BN2156_04631</name>
</gene>
<dbReference type="EMBL" id="CWKH01000002">
    <property type="protein sequence ID" value="CRZ17739.1"/>
    <property type="molecule type" value="Genomic_DNA"/>
</dbReference>
<evidence type="ECO:0000313" key="1">
    <source>
        <dbReference type="EMBL" id="CRZ17739.1"/>
    </source>
</evidence>
<dbReference type="RefSeq" id="WP_090517178.1">
    <property type="nucleotide sequence ID" value="NZ_CWKH01000002.1"/>
</dbReference>
<proteinExistence type="predicted"/>
<dbReference type="Gene3D" id="1.10.287.1060">
    <property type="entry name" value="ESAT-6-like"/>
    <property type="match status" value="1"/>
</dbReference>
<dbReference type="AlphaFoldDB" id="A0A0H5S8V7"/>
<dbReference type="Proteomes" id="UP000199147">
    <property type="component" value="Unassembled WGS sequence"/>
</dbReference>
<evidence type="ECO:0008006" key="3">
    <source>
        <dbReference type="Google" id="ProtNLM"/>
    </source>
</evidence>
<name>A0A0H5S8V7_9MYCO</name>
<dbReference type="OrthoDB" id="4560721at2"/>
<keyword evidence="2" id="KW-1185">Reference proteome</keyword>
<protein>
    <recommendedName>
        <fullName evidence="3">WXG100 family type VII secretion target</fullName>
    </recommendedName>
</protein>